<keyword evidence="2" id="KW-0547">Nucleotide-binding</keyword>
<evidence type="ECO:0000313" key="5">
    <source>
        <dbReference type="Proteomes" id="UP000683360"/>
    </source>
</evidence>
<proteinExistence type="inferred from homology"/>
<evidence type="ECO:0000313" key="4">
    <source>
        <dbReference type="EMBL" id="CAG2199864.1"/>
    </source>
</evidence>
<sequence length="506" mass="56665">MAGLDTGTQFSSLNLFVMSHKELLRLGFTMRSKHGSRVVLQIMKPGCPPIDPQIRCVHFHEQCKSDSECKPARISRRLKIKDAKGDRMLAMKVFAESIRFLKNNFLETLEMRISSIPSHYISWVLTVPAVWTDTAKQFMRLAALEAGIPGSQLTLAYEPEAAALYCRESTYQRKGQLIGPISTFGTGESLLILDCGGGTVDVTAYEIMQNGRLKELHEPTGGPWGGTMVDQAFMKFMKVMFGTNVWTKFEHEYGIEVLDIQRHFELKKRTIGESSERTEISFMIPRSLFDTYEEVQSKTFKTDIGKPSLVDIKTILLIGGYSDSALLRSKVKEEFPEMTVMCPDDAVLSVVKGAVIFGNTPELIHQRVSPLTYGIACNVPFDADEHNKALLVYSDNQAMCSCVFQVLVRKGDTVIIGKHDFETIFHPTRAFDREATVGIYTSTEHDPMYSFGPYVQELGVLKLYIPDARLGKLREIRVCLIFKSTELTVIAKEGGNLVSGTFNCLG</sequence>
<dbReference type="PANTHER" id="PTHR14187:SF5">
    <property type="entry name" value="HEAT SHOCK 70 KDA PROTEIN 12A"/>
    <property type="match status" value="1"/>
</dbReference>
<evidence type="ECO:0000256" key="1">
    <source>
        <dbReference type="ARBA" id="ARBA00007381"/>
    </source>
</evidence>
<comment type="similarity">
    <text evidence="1">Belongs to the heat shock protein 70 family.</text>
</comment>
<evidence type="ECO:0000256" key="3">
    <source>
        <dbReference type="ARBA" id="ARBA00022840"/>
    </source>
</evidence>
<dbReference type="GO" id="GO:0140662">
    <property type="term" value="F:ATP-dependent protein folding chaperone"/>
    <property type="evidence" value="ECO:0007669"/>
    <property type="project" value="InterPro"/>
</dbReference>
<dbReference type="OrthoDB" id="6138209at2759"/>
<evidence type="ECO:0000256" key="2">
    <source>
        <dbReference type="ARBA" id="ARBA00022741"/>
    </source>
</evidence>
<gene>
    <name evidence="4" type="ORF">MEDL_14523</name>
</gene>
<dbReference type="Pfam" id="PF00012">
    <property type="entry name" value="HSP70"/>
    <property type="match status" value="1"/>
</dbReference>
<dbReference type="SUPFAM" id="SSF53067">
    <property type="entry name" value="Actin-like ATPase domain"/>
    <property type="match status" value="2"/>
</dbReference>
<dbReference type="Proteomes" id="UP000683360">
    <property type="component" value="Unassembled WGS sequence"/>
</dbReference>
<dbReference type="AlphaFoldDB" id="A0A8S3QVM4"/>
<dbReference type="PANTHER" id="PTHR14187">
    <property type="entry name" value="ALPHA KINASE/ELONGATION FACTOR 2 KINASE"/>
    <property type="match status" value="1"/>
</dbReference>
<dbReference type="Gene3D" id="3.30.420.40">
    <property type="match status" value="2"/>
</dbReference>
<keyword evidence="3" id="KW-0067">ATP-binding</keyword>
<dbReference type="InterPro" id="IPR043129">
    <property type="entry name" value="ATPase_NBD"/>
</dbReference>
<dbReference type="GO" id="GO:0005524">
    <property type="term" value="F:ATP binding"/>
    <property type="evidence" value="ECO:0007669"/>
    <property type="project" value="UniProtKB-KW"/>
</dbReference>
<accession>A0A8S3QVM4</accession>
<comment type="caution">
    <text evidence="4">The sequence shown here is derived from an EMBL/GenBank/DDBJ whole genome shotgun (WGS) entry which is preliminary data.</text>
</comment>
<reference evidence="4" key="1">
    <citation type="submission" date="2021-03" db="EMBL/GenBank/DDBJ databases">
        <authorList>
            <person name="Bekaert M."/>
        </authorList>
    </citation>
    <scope>NUCLEOTIDE SEQUENCE</scope>
</reference>
<dbReference type="Gene3D" id="3.90.640.10">
    <property type="entry name" value="Actin, Chain A, domain 4"/>
    <property type="match status" value="1"/>
</dbReference>
<protein>
    <submittedName>
        <fullName evidence="4">Uncharacterized protein</fullName>
    </submittedName>
</protein>
<dbReference type="EMBL" id="CAJPWZ010000725">
    <property type="protein sequence ID" value="CAG2199864.1"/>
    <property type="molecule type" value="Genomic_DNA"/>
</dbReference>
<dbReference type="CDD" id="cd10229">
    <property type="entry name" value="ASKHA_NBD_HSP70_HSPA12"/>
    <property type="match status" value="1"/>
</dbReference>
<keyword evidence="5" id="KW-1185">Reference proteome</keyword>
<organism evidence="4 5">
    <name type="scientific">Mytilus edulis</name>
    <name type="common">Blue mussel</name>
    <dbReference type="NCBI Taxonomy" id="6550"/>
    <lineage>
        <taxon>Eukaryota</taxon>
        <taxon>Metazoa</taxon>
        <taxon>Spiralia</taxon>
        <taxon>Lophotrochozoa</taxon>
        <taxon>Mollusca</taxon>
        <taxon>Bivalvia</taxon>
        <taxon>Autobranchia</taxon>
        <taxon>Pteriomorphia</taxon>
        <taxon>Mytilida</taxon>
        <taxon>Mytiloidea</taxon>
        <taxon>Mytilidae</taxon>
        <taxon>Mytilinae</taxon>
        <taxon>Mytilus</taxon>
    </lineage>
</organism>
<name>A0A8S3QVM4_MYTED</name>
<dbReference type="InterPro" id="IPR013126">
    <property type="entry name" value="Hsp_70_fam"/>
</dbReference>